<evidence type="ECO:0000256" key="3">
    <source>
        <dbReference type="ARBA" id="ARBA00022448"/>
    </source>
</evidence>
<feature type="transmembrane region" description="Helical" evidence="9">
    <location>
        <begin position="253"/>
        <end position="271"/>
    </location>
</feature>
<dbReference type="GO" id="GO:0043190">
    <property type="term" value="C:ATP-binding cassette (ABC) transporter complex"/>
    <property type="evidence" value="ECO:0007669"/>
    <property type="project" value="InterPro"/>
</dbReference>
<keyword evidence="6" id="KW-0029">Amino-acid transport</keyword>
<dbReference type="GO" id="GO:0006865">
    <property type="term" value="P:amino acid transport"/>
    <property type="evidence" value="ECO:0007669"/>
    <property type="project" value="UniProtKB-KW"/>
</dbReference>
<keyword evidence="5 9" id="KW-0812">Transmembrane</keyword>
<dbReference type="OrthoDB" id="60458at2157"/>
<dbReference type="InterPro" id="IPR000515">
    <property type="entry name" value="MetI-like"/>
</dbReference>
<feature type="transmembrane region" description="Helical" evidence="9">
    <location>
        <begin position="123"/>
        <end position="140"/>
    </location>
</feature>
<comment type="subcellular location">
    <subcellularLocation>
        <location evidence="1 9">Cell membrane</location>
        <topology evidence="1 9">Multi-pass membrane protein</topology>
    </subcellularLocation>
</comment>
<comment type="similarity">
    <text evidence="2">Belongs to the binding-protein-dependent transport system permease family. HisMQ subfamily.</text>
</comment>
<dbReference type="PROSITE" id="PS50928">
    <property type="entry name" value="ABC_TM1"/>
    <property type="match status" value="1"/>
</dbReference>
<dbReference type="PANTHER" id="PTHR30614">
    <property type="entry name" value="MEMBRANE COMPONENT OF AMINO ACID ABC TRANSPORTER"/>
    <property type="match status" value="1"/>
</dbReference>
<accession>A0A1M5TM25</accession>
<evidence type="ECO:0000313" key="11">
    <source>
        <dbReference type="EMBL" id="SHH51726.1"/>
    </source>
</evidence>
<feature type="transmembrane region" description="Helical" evidence="9">
    <location>
        <begin position="77"/>
        <end position="102"/>
    </location>
</feature>
<reference evidence="11 12" key="1">
    <citation type="submission" date="2016-11" db="EMBL/GenBank/DDBJ databases">
        <authorList>
            <person name="Jaros S."/>
            <person name="Januszkiewicz K."/>
            <person name="Wedrychowicz H."/>
        </authorList>
    </citation>
    <scope>NUCLEOTIDE SEQUENCE [LARGE SCALE GENOMIC DNA]</scope>
    <source>
        <strain evidence="11 12">DSM 9297</strain>
    </source>
</reference>
<dbReference type="Gene3D" id="1.10.3720.10">
    <property type="entry name" value="MetI-like"/>
    <property type="match status" value="1"/>
</dbReference>
<dbReference type="SUPFAM" id="SSF161098">
    <property type="entry name" value="MetI-like"/>
    <property type="match status" value="1"/>
</dbReference>
<evidence type="ECO:0000256" key="8">
    <source>
        <dbReference type="ARBA" id="ARBA00023136"/>
    </source>
</evidence>
<keyword evidence="12" id="KW-1185">Reference proteome</keyword>
<evidence type="ECO:0000313" key="12">
    <source>
        <dbReference type="Proteomes" id="UP000184357"/>
    </source>
</evidence>
<dbReference type="GO" id="GO:0022857">
    <property type="term" value="F:transmembrane transporter activity"/>
    <property type="evidence" value="ECO:0007669"/>
    <property type="project" value="InterPro"/>
</dbReference>
<keyword evidence="4" id="KW-1003">Cell membrane</keyword>
<keyword evidence="7 9" id="KW-1133">Transmembrane helix</keyword>
<sequence length="288" mass="30926">MGTSHSSHDAEASGSTQIASDETLRRLSMAVAGAFTLLVLAFLAILFLGAYIPVESFGEGFVDYSLLVQILTPPSGYYTAFLNVIGVVVVSAITSVIAGIFVGLGRVSKTPFTARISRAYVEFFRGTPLLFQLIAVYYGIPALFGTGNFPIQNFGWPAAVIGLTLNHAAYTGEAVRGGIESIPEGQMEAARTLGMGYVQSMREVILPQAWRNAVPAVGNDMIILVKDTSLLTVIAFPELISQWQYTYSNTFDAWTPLVVVGALYLLITVPLSSIVQRAGSVVETGDRR</sequence>
<keyword evidence="3 9" id="KW-0813">Transport</keyword>
<dbReference type="CDD" id="cd06261">
    <property type="entry name" value="TM_PBP2"/>
    <property type="match status" value="1"/>
</dbReference>
<dbReference type="Proteomes" id="UP000184357">
    <property type="component" value="Unassembled WGS sequence"/>
</dbReference>
<dbReference type="Pfam" id="PF00528">
    <property type="entry name" value="BPD_transp_1"/>
    <property type="match status" value="1"/>
</dbReference>
<dbReference type="AlphaFoldDB" id="A0A1M5TM25"/>
<evidence type="ECO:0000256" key="6">
    <source>
        <dbReference type="ARBA" id="ARBA00022970"/>
    </source>
</evidence>
<dbReference type="InterPro" id="IPR035906">
    <property type="entry name" value="MetI-like_sf"/>
</dbReference>
<evidence type="ECO:0000256" key="1">
    <source>
        <dbReference type="ARBA" id="ARBA00004651"/>
    </source>
</evidence>
<evidence type="ECO:0000256" key="9">
    <source>
        <dbReference type="RuleBase" id="RU363032"/>
    </source>
</evidence>
<protein>
    <submittedName>
        <fullName evidence="11">Amino acid ABC transporter membrane protein, PAAT family</fullName>
    </submittedName>
</protein>
<dbReference type="PANTHER" id="PTHR30614:SF20">
    <property type="entry name" value="GLUTAMINE TRANSPORT SYSTEM PERMEASE PROTEIN GLNP"/>
    <property type="match status" value="1"/>
</dbReference>
<evidence type="ECO:0000259" key="10">
    <source>
        <dbReference type="PROSITE" id="PS50928"/>
    </source>
</evidence>
<evidence type="ECO:0000256" key="2">
    <source>
        <dbReference type="ARBA" id="ARBA00010072"/>
    </source>
</evidence>
<proteinExistence type="inferred from homology"/>
<feature type="transmembrane region" description="Helical" evidence="9">
    <location>
        <begin position="27"/>
        <end position="52"/>
    </location>
</feature>
<keyword evidence="8 9" id="KW-0472">Membrane</keyword>
<dbReference type="InterPro" id="IPR010065">
    <property type="entry name" value="AA_ABC_transptr_permease_3TM"/>
</dbReference>
<name>A0A1M5TM25_9EURY</name>
<evidence type="ECO:0000256" key="4">
    <source>
        <dbReference type="ARBA" id="ARBA00022475"/>
    </source>
</evidence>
<gene>
    <name evidence="11" type="ORF">SAMN05443636_2762</name>
</gene>
<dbReference type="EMBL" id="FQWV01000008">
    <property type="protein sequence ID" value="SHH51726.1"/>
    <property type="molecule type" value="Genomic_DNA"/>
</dbReference>
<evidence type="ECO:0000256" key="7">
    <source>
        <dbReference type="ARBA" id="ARBA00022989"/>
    </source>
</evidence>
<dbReference type="RefSeq" id="WP_073310592.1">
    <property type="nucleotide sequence ID" value="NZ_FQWV01000008.1"/>
</dbReference>
<organism evidence="11 12">
    <name type="scientific">Halobaculum gomorrense</name>
    <dbReference type="NCBI Taxonomy" id="43928"/>
    <lineage>
        <taxon>Archaea</taxon>
        <taxon>Methanobacteriati</taxon>
        <taxon>Methanobacteriota</taxon>
        <taxon>Stenosarchaea group</taxon>
        <taxon>Halobacteria</taxon>
        <taxon>Halobacteriales</taxon>
        <taxon>Haloferacaceae</taxon>
        <taxon>Halobaculum</taxon>
    </lineage>
</organism>
<dbReference type="InterPro" id="IPR043429">
    <property type="entry name" value="ArtM/GltK/GlnP/TcyL/YhdX-like"/>
</dbReference>
<dbReference type="NCBIfam" id="TIGR01726">
    <property type="entry name" value="HEQRo_perm_3TM"/>
    <property type="match status" value="1"/>
</dbReference>
<dbReference type="STRING" id="43928.SAMN05443636_2762"/>
<feature type="domain" description="ABC transmembrane type-1" evidence="10">
    <location>
        <begin position="81"/>
        <end position="275"/>
    </location>
</feature>
<evidence type="ECO:0000256" key="5">
    <source>
        <dbReference type="ARBA" id="ARBA00022692"/>
    </source>
</evidence>